<protein>
    <submittedName>
        <fullName evidence="1">Uncharacterized protein</fullName>
    </submittedName>
</protein>
<keyword evidence="2" id="KW-1185">Reference proteome</keyword>
<dbReference type="EMBL" id="JAMKOV010000001">
    <property type="protein sequence ID" value="KAI8046669.1"/>
    <property type="molecule type" value="Genomic_DNA"/>
</dbReference>
<gene>
    <name evidence="1" type="ORF">M5D96_002882</name>
</gene>
<evidence type="ECO:0000313" key="1">
    <source>
        <dbReference type="EMBL" id="KAI8046669.1"/>
    </source>
</evidence>
<reference evidence="1" key="1">
    <citation type="journal article" date="2023" name="Genome Biol. Evol.">
        <title>Long-read-based Genome Assembly of Drosophila gunungcola Reveals Fewer Chemosensory Genes in Flower-breeding Species.</title>
        <authorList>
            <person name="Negi A."/>
            <person name="Liao B.Y."/>
            <person name="Yeh S.D."/>
        </authorList>
    </citation>
    <scope>NUCLEOTIDE SEQUENCE</scope>
    <source>
        <strain evidence="1">Sukarami</strain>
    </source>
</reference>
<name>A0A9Q0BWW4_9MUSC</name>
<sequence length="54" mass="6179">MQMMKWSRVVNSTRLLYTQNIQCNNKLTKSGSWCDLLAVLPQLLIAAPLDSVER</sequence>
<dbReference type="Proteomes" id="UP001059596">
    <property type="component" value="Chromosome 3R"/>
</dbReference>
<organism evidence="1 2">
    <name type="scientific">Drosophila gunungcola</name>
    <name type="common">fruit fly</name>
    <dbReference type="NCBI Taxonomy" id="103775"/>
    <lineage>
        <taxon>Eukaryota</taxon>
        <taxon>Metazoa</taxon>
        <taxon>Ecdysozoa</taxon>
        <taxon>Arthropoda</taxon>
        <taxon>Hexapoda</taxon>
        <taxon>Insecta</taxon>
        <taxon>Pterygota</taxon>
        <taxon>Neoptera</taxon>
        <taxon>Endopterygota</taxon>
        <taxon>Diptera</taxon>
        <taxon>Brachycera</taxon>
        <taxon>Muscomorpha</taxon>
        <taxon>Ephydroidea</taxon>
        <taxon>Drosophilidae</taxon>
        <taxon>Drosophila</taxon>
        <taxon>Sophophora</taxon>
    </lineage>
</organism>
<dbReference type="AlphaFoldDB" id="A0A9Q0BWW4"/>
<proteinExistence type="predicted"/>
<comment type="caution">
    <text evidence="1">The sequence shown here is derived from an EMBL/GenBank/DDBJ whole genome shotgun (WGS) entry which is preliminary data.</text>
</comment>
<accession>A0A9Q0BWW4</accession>
<evidence type="ECO:0000313" key="2">
    <source>
        <dbReference type="Proteomes" id="UP001059596"/>
    </source>
</evidence>